<keyword evidence="3" id="KW-1185">Reference proteome</keyword>
<dbReference type="AlphaFoldDB" id="A0A565C7J1"/>
<dbReference type="Proteomes" id="UP000489600">
    <property type="component" value="Unassembled WGS sequence"/>
</dbReference>
<comment type="caution">
    <text evidence="2">The sequence shown here is derived from an EMBL/GenBank/DDBJ whole genome shotgun (WGS) entry which is preliminary data.</text>
</comment>
<organism evidence="2 3">
    <name type="scientific">Arabis nemorensis</name>
    <dbReference type="NCBI Taxonomy" id="586526"/>
    <lineage>
        <taxon>Eukaryota</taxon>
        <taxon>Viridiplantae</taxon>
        <taxon>Streptophyta</taxon>
        <taxon>Embryophyta</taxon>
        <taxon>Tracheophyta</taxon>
        <taxon>Spermatophyta</taxon>
        <taxon>Magnoliopsida</taxon>
        <taxon>eudicotyledons</taxon>
        <taxon>Gunneridae</taxon>
        <taxon>Pentapetalae</taxon>
        <taxon>rosids</taxon>
        <taxon>malvids</taxon>
        <taxon>Brassicales</taxon>
        <taxon>Brassicaceae</taxon>
        <taxon>Arabideae</taxon>
        <taxon>Arabis</taxon>
    </lineage>
</organism>
<proteinExistence type="predicted"/>
<gene>
    <name evidence="2" type="ORF">ANE_LOCUS20002</name>
</gene>
<feature type="compositionally biased region" description="Basic and acidic residues" evidence="1">
    <location>
        <begin position="1"/>
        <end position="21"/>
    </location>
</feature>
<accession>A0A565C7J1</accession>
<evidence type="ECO:0000256" key="1">
    <source>
        <dbReference type="SAM" id="MobiDB-lite"/>
    </source>
</evidence>
<sequence>MSSKEEEGRKMVESTRVKETSLEENLDDEANIRWELVSGGLGVDHGNPTHHNGTTAQLNTYNNGFYHNHKPVKESKVGELSYLEDNTRAKTRYQKLIKQYKV</sequence>
<feature type="region of interest" description="Disordered" evidence="1">
    <location>
        <begin position="1"/>
        <end position="24"/>
    </location>
</feature>
<protein>
    <submittedName>
        <fullName evidence="2">Uncharacterized protein</fullName>
    </submittedName>
</protein>
<evidence type="ECO:0000313" key="2">
    <source>
        <dbReference type="EMBL" id="VVB09558.1"/>
    </source>
</evidence>
<reference evidence="2" key="1">
    <citation type="submission" date="2019-07" db="EMBL/GenBank/DDBJ databases">
        <authorList>
            <person name="Dittberner H."/>
        </authorList>
    </citation>
    <scope>NUCLEOTIDE SEQUENCE [LARGE SCALE GENOMIC DNA]</scope>
</reference>
<name>A0A565C7J1_9BRAS</name>
<evidence type="ECO:0000313" key="3">
    <source>
        <dbReference type="Proteomes" id="UP000489600"/>
    </source>
</evidence>
<dbReference type="EMBL" id="CABITT030000006">
    <property type="protein sequence ID" value="VVB09558.1"/>
    <property type="molecule type" value="Genomic_DNA"/>
</dbReference>